<dbReference type="AlphaFoldDB" id="A0A498HYK4"/>
<name>A0A498HYK4_MALDO</name>
<sequence length="68" mass="7882">MKGVVPYILGFMTPSIYLGQLNYYQEWLSLLYLYPHSPANKDLPFQKVVFHFELSARPYSSTVLKIPA</sequence>
<keyword evidence="2" id="KW-1185">Reference proteome</keyword>
<dbReference type="Proteomes" id="UP000290289">
    <property type="component" value="Chromosome 15"/>
</dbReference>
<gene>
    <name evidence="1" type="ORF">DVH24_042697</name>
</gene>
<evidence type="ECO:0000313" key="2">
    <source>
        <dbReference type="Proteomes" id="UP000290289"/>
    </source>
</evidence>
<dbReference type="EMBL" id="RDQH01000341">
    <property type="protein sequence ID" value="RXH75910.1"/>
    <property type="molecule type" value="Genomic_DNA"/>
</dbReference>
<comment type="caution">
    <text evidence="1">The sequence shown here is derived from an EMBL/GenBank/DDBJ whole genome shotgun (WGS) entry which is preliminary data.</text>
</comment>
<protein>
    <submittedName>
        <fullName evidence="1">Uncharacterized protein</fullName>
    </submittedName>
</protein>
<proteinExistence type="predicted"/>
<organism evidence="1 2">
    <name type="scientific">Malus domestica</name>
    <name type="common">Apple</name>
    <name type="synonym">Pyrus malus</name>
    <dbReference type="NCBI Taxonomy" id="3750"/>
    <lineage>
        <taxon>Eukaryota</taxon>
        <taxon>Viridiplantae</taxon>
        <taxon>Streptophyta</taxon>
        <taxon>Embryophyta</taxon>
        <taxon>Tracheophyta</taxon>
        <taxon>Spermatophyta</taxon>
        <taxon>Magnoliopsida</taxon>
        <taxon>eudicotyledons</taxon>
        <taxon>Gunneridae</taxon>
        <taxon>Pentapetalae</taxon>
        <taxon>rosids</taxon>
        <taxon>fabids</taxon>
        <taxon>Rosales</taxon>
        <taxon>Rosaceae</taxon>
        <taxon>Amygdaloideae</taxon>
        <taxon>Maleae</taxon>
        <taxon>Malus</taxon>
    </lineage>
</organism>
<evidence type="ECO:0000313" key="1">
    <source>
        <dbReference type="EMBL" id="RXH75910.1"/>
    </source>
</evidence>
<accession>A0A498HYK4</accession>
<reference evidence="1 2" key="1">
    <citation type="submission" date="2018-10" db="EMBL/GenBank/DDBJ databases">
        <title>A high-quality apple genome assembly.</title>
        <authorList>
            <person name="Hu J."/>
        </authorList>
    </citation>
    <scope>NUCLEOTIDE SEQUENCE [LARGE SCALE GENOMIC DNA]</scope>
    <source>
        <strain evidence="2">cv. HFTH1</strain>
        <tissue evidence="1">Young leaf</tissue>
    </source>
</reference>